<organism evidence="2 3">
    <name type="scientific">Puccinia sorghi</name>
    <dbReference type="NCBI Taxonomy" id="27349"/>
    <lineage>
        <taxon>Eukaryota</taxon>
        <taxon>Fungi</taxon>
        <taxon>Dikarya</taxon>
        <taxon>Basidiomycota</taxon>
        <taxon>Pucciniomycotina</taxon>
        <taxon>Pucciniomycetes</taxon>
        <taxon>Pucciniales</taxon>
        <taxon>Pucciniaceae</taxon>
        <taxon>Puccinia</taxon>
    </lineage>
</organism>
<feature type="compositionally biased region" description="Basic and acidic residues" evidence="1">
    <location>
        <begin position="114"/>
        <end position="123"/>
    </location>
</feature>
<dbReference type="Proteomes" id="UP000037035">
    <property type="component" value="Unassembled WGS sequence"/>
</dbReference>
<dbReference type="VEuPathDB" id="FungiDB:VP01_2411g1"/>
<keyword evidence="3" id="KW-1185">Reference proteome</keyword>
<reference evidence="2 3" key="1">
    <citation type="submission" date="2015-08" db="EMBL/GenBank/DDBJ databases">
        <title>Next Generation Sequencing and Analysis of the Genome of Puccinia sorghi L Schw, the Causal Agent of Maize Common Rust.</title>
        <authorList>
            <person name="Rochi L."/>
            <person name="Burguener G."/>
            <person name="Darino M."/>
            <person name="Turjanski A."/>
            <person name="Kreff E."/>
            <person name="Dieguez M.J."/>
            <person name="Sacco F."/>
        </authorList>
    </citation>
    <scope>NUCLEOTIDE SEQUENCE [LARGE SCALE GENOMIC DNA]</scope>
    <source>
        <strain evidence="2 3">RO10H11247</strain>
    </source>
</reference>
<feature type="non-terminal residue" evidence="2">
    <location>
        <position position="1"/>
    </location>
</feature>
<comment type="caution">
    <text evidence="2">The sequence shown here is derived from an EMBL/GenBank/DDBJ whole genome shotgun (WGS) entry which is preliminary data.</text>
</comment>
<sequence length="130" mass="15040">ERGKWYKDHSYIDNISSVLNRIKFESSGPCRIGNWMSMPTKSLVIDSKLNASRRYQEHNKKNVCTVILASNRTQNTNTTGRWNPAIFDFLGPLVFEVPFHSNFAEQTKKKKKNEIKSTKEDKSMQSLTLL</sequence>
<evidence type="ECO:0000313" key="2">
    <source>
        <dbReference type="EMBL" id="KNZ56404.1"/>
    </source>
</evidence>
<feature type="region of interest" description="Disordered" evidence="1">
    <location>
        <begin position="106"/>
        <end position="130"/>
    </location>
</feature>
<dbReference type="OrthoDB" id="2507501at2759"/>
<evidence type="ECO:0000256" key="1">
    <source>
        <dbReference type="SAM" id="MobiDB-lite"/>
    </source>
</evidence>
<dbReference type="AlphaFoldDB" id="A0A0L6V6S4"/>
<evidence type="ECO:0000313" key="3">
    <source>
        <dbReference type="Proteomes" id="UP000037035"/>
    </source>
</evidence>
<proteinExistence type="predicted"/>
<dbReference type="EMBL" id="LAVV01007294">
    <property type="protein sequence ID" value="KNZ56404.1"/>
    <property type="molecule type" value="Genomic_DNA"/>
</dbReference>
<name>A0A0L6V6S4_9BASI</name>
<accession>A0A0L6V6S4</accession>
<protein>
    <submittedName>
        <fullName evidence="2">Uncharacterized protein</fullName>
    </submittedName>
</protein>
<gene>
    <name evidence="2" type="ORF">VP01_2411g1</name>
</gene>